<dbReference type="Proteomes" id="UP000509302">
    <property type="component" value="Chromosome"/>
</dbReference>
<evidence type="ECO:0000313" key="2">
    <source>
        <dbReference type="Proteomes" id="UP000509302"/>
    </source>
</evidence>
<dbReference type="EMBL" id="CP058595">
    <property type="protein sequence ID" value="QLG47321.1"/>
    <property type="molecule type" value="Genomic_DNA"/>
</dbReference>
<reference evidence="1 2" key="1">
    <citation type="journal article" date="2006" name="Int. J. Syst. Evol. Microbiol.">
        <title>Costertonia aggregata gen. nov., sp. nov., a mesophilic marine bacterium of the family Flavobacteriaceae, isolated from a mature biofilm.</title>
        <authorList>
            <person name="Kwon K.K."/>
            <person name="Lee Y.K."/>
            <person name="Lee H.K."/>
        </authorList>
    </citation>
    <scope>NUCLEOTIDE SEQUENCE [LARGE SCALE GENOMIC DNA]</scope>
    <source>
        <strain evidence="1 2">KCCM 42265</strain>
    </source>
</reference>
<proteinExistence type="predicted"/>
<dbReference type="AlphaFoldDB" id="A0A7H9AV02"/>
<evidence type="ECO:0000313" key="1">
    <source>
        <dbReference type="EMBL" id="QLG47321.1"/>
    </source>
</evidence>
<keyword evidence="2" id="KW-1185">Reference proteome</keyword>
<name>A0A7H9AV02_9FLAO</name>
<dbReference type="KEGG" id="cagg:HYG79_17595"/>
<dbReference type="RefSeq" id="WP_179243597.1">
    <property type="nucleotide sequence ID" value="NZ_CP058595.1"/>
</dbReference>
<gene>
    <name evidence="1" type="ORF">HYG79_17595</name>
</gene>
<dbReference type="PROSITE" id="PS51257">
    <property type="entry name" value="PROKAR_LIPOPROTEIN"/>
    <property type="match status" value="1"/>
</dbReference>
<protein>
    <submittedName>
        <fullName evidence="1">Type 1 periplasmic binding fold superfamily protein</fullName>
    </submittedName>
</protein>
<organism evidence="1 2">
    <name type="scientific">Costertonia aggregata</name>
    <dbReference type="NCBI Taxonomy" id="343403"/>
    <lineage>
        <taxon>Bacteria</taxon>
        <taxon>Pseudomonadati</taxon>
        <taxon>Bacteroidota</taxon>
        <taxon>Flavobacteriia</taxon>
        <taxon>Flavobacteriales</taxon>
        <taxon>Flavobacteriaceae</taxon>
        <taxon>Costertonia</taxon>
    </lineage>
</organism>
<sequence length="199" mass="21119">MQSLRKSSILFTAFVTLGFLSCSDDDNDPDPVNEEEVITTMTVTLVPQGGGNTVTLTSRDLDGDGPDAPVLTVSENFVANTTYTGSVVLLNETETPAELVNEEIEGEADEHQFFFVVGSGLNVTTTYGDDESDYVSAETGQNFTSTNPVGIDFTLETAAASTGTFTVTLRHEPKKPNDGTLADAGGETDIAQTFTVTIQ</sequence>
<accession>A0A7H9AV02</accession>